<evidence type="ECO:0000313" key="4">
    <source>
        <dbReference type="Proteomes" id="UP000193240"/>
    </source>
</evidence>
<dbReference type="AlphaFoldDB" id="A0A1Y2MD82"/>
<keyword evidence="4" id="KW-1185">Reference proteome</keyword>
<feature type="compositionally biased region" description="Polar residues" evidence="1">
    <location>
        <begin position="104"/>
        <end position="131"/>
    </location>
</feature>
<evidence type="ECO:0000256" key="1">
    <source>
        <dbReference type="SAM" id="MobiDB-lite"/>
    </source>
</evidence>
<feature type="compositionally biased region" description="Low complexity" evidence="1">
    <location>
        <begin position="89"/>
        <end position="103"/>
    </location>
</feature>
<organism evidence="3 4">
    <name type="scientific">Epicoccum nigrum</name>
    <name type="common">Soil fungus</name>
    <name type="synonym">Epicoccum purpurascens</name>
    <dbReference type="NCBI Taxonomy" id="105696"/>
    <lineage>
        <taxon>Eukaryota</taxon>
        <taxon>Fungi</taxon>
        <taxon>Dikarya</taxon>
        <taxon>Ascomycota</taxon>
        <taxon>Pezizomycotina</taxon>
        <taxon>Dothideomycetes</taxon>
        <taxon>Pleosporomycetidae</taxon>
        <taxon>Pleosporales</taxon>
        <taxon>Pleosporineae</taxon>
        <taxon>Didymellaceae</taxon>
        <taxon>Epicoccum</taxon>
    </lineage>
</organism>
<gene>
    <name evidence="3" type="ORF">B5807_00624</name>
</gene>
<reference evidence="3 4" key="1">
    <citation type="journal article" date="2017" name="Genome Announc.">
        <title>Genome sequence of the saprophytic ascomycete Epicoccum nigrum ICMP 19927 strain isolated from New Zealand.</title>
        <authorList>
            <person name="Fokin M."/>
            <person name="Fleetwood D."/>
            <person name="Weir B.S."/>
            <person name="Villas-Boas S.G."/>
        </authorList>
    </citation>
    <scope>NUCLEOTIDE SEQUENCE [LARGE SCALE GENOMIC DNA]</scope>
    <source>
        <strain evidence="3 4">ICMP 19927</strain>
    </source>
</reference>
<feature type="region of interest" description="Disordered" evidence="1">
    <location>
        <begin position="82"/>
        <end position="131"/>
    </location>
</feature>
<protein>
    <submittedName>
        <fullName evidence="3">Uncharacterized protein</fullName>
    </submittedName>
</protein>
<proteinExistence type="predicted"/>
<keyword evidence="2" id="KW-0812">Transmembrane</keyword>
<evidence type="ECO:0000313" key="3">
    <source>
        <dbReference type="EMBL" id="OSS54093.1"/>
    </source>
</evidence>
<keyword evidence="2" id="KW-1133">Transmembrane helix</keyword>
<name>A0A1Y2MD82_EPING</name>
<sequence>MVKLEMGIYAGIAAGSVMVMLCLVPILGCLFSRSKKGKKAALEESAAEKGEVVYSEPVAAVASAPTRPADAVLQKPNVHIGQHELGLRSQSSTPSMSPSYQSQASTIAQQPPHRNTTSNSPYTQSMRAPSS</sequence>
<evidence type="ECO:0000256" key="2">
    <source>
        <dbReference type="SAM" id="Phobius"/>
    </source>
</evidence>
<dbReference type="InParanoid" id="A0A1Y2MD82"/>
<dbReference type="EMBL" id="KZ107838">
    <property type="protein sequence ID" value="OSS54093.1"/>
    <property type="molecule type" value="Genomic_DNA"/>
</dbReference>
<keyword evidence="2" id="KW-0472">Membrane</keyword>
<accession>A0A1Y2MD82</accession>
<dbReference type="Proteomes" id="UP000193240">
    <property type="component" value="Unassembled WGS sequence"/>
</dbReference>
<feature type="transmembrane region" description="Helical" evidence="2">
    <location>
        <begin position="6"/>
        <end position="31"/>
    </location>
</feature>